<gene>
    <name evidence="3" type="ORF">CEP54_015659</name>
</gene>
<dbReference type="AlphaFoldDB" id="A0A428NMF5"/>
<dbReference type="OrthoDB" id="48988at2759"/>
<reference evidence="3 4" key="1">
    <citation type="submission" date="2017-06" db="EMBL/GenBank/DDBJ databases">
        <title>Comparative genomic analysis of Ambrosia Fusariam Clade fungi.</title>
        <authorList>
            <person name="Stajich J.E."/>
            <person name="Carrillo J."/>
            <person name="Kijimoto T."/>
            <person name="Eskalen A."/>
            <person name="O'Donnell K."/>
            <person name="Kasson M."/>
        </authorList>
    </citation>
    <scope>NUCLEOTIDE SEQUENCE [LARGE SCALE GENOMIC DNA]</scope>
    <source>
        <strain evidence="3 4">NRRL62584</strain>
    </source>
</reference>
<protein>
    <recommendedName>
        <fullName evidence="2">NADP-dependent oxidoreductase domain-containing protein</fullName>
    </recommendedName>
</protein>
<keyword evidence="4" id="KW-1185">Reference proteome</keyword>
<feature type="compositionally biased region" description="Basic and acidic residues" evidence="1">
    <location>
        <begin position="35"/>
        <end position="45"/>
    </location>
</feature>
<dbReference type="EMBL" id="NKCI01000391">
    <property type="protein sequence ID" value="RSL41954.1"/>
    <property type="molecule type" value="Genomic_DNA"/>
</dbReference>
<sequence length="115" mass="12719">MIRDFEREIIPMARHFGMALSSWDVLGSGKVQGRKQVEERKKSGEPLRSLVSGDSSQNQTENEIRMSEELATMVAELVLVYVMAIAPNVFARQYSVSEDNVNGEASGVSGEREAV</sequence>
<feature type="domain" description="NADP-dependent oxidoreductase" evidence="2">
    <location>
        <begin position="3"/>
        <end position="85"/>
    </location>
</feature>
<evidence type="ECO:0000256" key="1">
    <source>
        <dbReference type="SAM" id="MobiDB-lite"/>
    </source>
</evidence>
<proteinExistence type="predicted"/>
<feature type="region of interest" description="Disordered" evidence="1">
    <location>
        <begin position="34"/>
        <end position="63"/>
    </location>
</feature>
<dbReference type="STRING" id="1325734.A0A428NMF5"/>
<name>A0A428NMF5_9HYPO</name>
<evidence type="ECO:0000259" key="2">
    <source>
        <dbReference type="Pfam" id="PF00248"/>
    </source>
</evidence>
<evidence type="ECO:0000313" key="3">
    <source>
        <dbReference type="EMBL" id="RSL41954.1"/>
    </source>
</evidence>
<feature type="compositionally biased region" description="Polar residues" evidence="1">
    <location>
        <begin position="52"/>
        <end position="61"/>
    </location>
</feature>
<organism evidence="3 4">
    <name type="scientific">Fusarium duplospermum</name>
    <dbReference type="NCBI Taxonomy" id="1325734"/>
    <lineage>
        <taxon>Eukaryota</taxon>
        <taxon>Fungi</taxon>
        <taxon>Dikarya</taxon>
        <taxon>Ascomycota</taxon>
        <taxon>Pezizomycotina</taxon>
        <taxon>Sordariomycetes</taxon>
        <taxon>Hypocreomycetidae</taxon>
        <taxon>Hypocreales</taxon>
        <taxon>Nectriaceae</taxon>
        <taxon>Fusarium</taxon>
        <taxon>Fusarium solani species complex</taxon>
    </lineage>
</organism>
<evidence type="ECO:0000313" key="4">
    <source>
        <dbReference type="Proteomes" id="UP000288168"/>
    </source>
</evidence>
<accession>A0A428NMF5</accession>
<dbReference type="InterPro" id="IPR023210">
    <property type="entry name" value="NADP_OxRdtase_dom"/>
</dbReference>
<comment type="caution">
    <text evidence="3">The sequence shown here is derived from an EMBL/GenBank/DDBJ whole genome shotgun (WGS) entry which is preliminary data.</text>
</comment>
<dbReference type="Pfam" id="PF00248">
    <property type="entry name" value="Aldo_ket_red"/>
    <property type="match status" value="1"/>
</dbReference>
<dbReference type="Proteomes" id="UP000288168">
    <property type="component" value="Unassembled WGS sequence"/>
</dbReference>